<keyword evidence="3" id="KW-1185">Reference proteome</keyword>
<feature type="compositionally biased region" description="Basic and acidic residues" evidence="1">
    <location>
        <begin position="102"/>
        <end position="111"/>
    </location>
</feature>
<name>A0A8S1TZI4_9CILI</name>
<protein>
    <submittedName>
        <fullName evidence="2">Uncharacterized protein</fullName>
    </submittedName>
</protein>
<accession>A0A8S1TZI4</accession>
<sequence>MKYQNPNLIKIQGIDQKQTPDKDWIINVLKQLKPDHFFFQKYQQDCKYDMKTFTQKQIKKIKELELLKGRKTNMKRFSQVSKENKQKHNNKKSNQVIKSGRKYGEKDKEHR</sequence>
<proteinExistence type="predicted"/>
<gene>
    <name evidence="2" type="ORF">PPENT_87.1.T0280300</name>
</gene>
<evidence type="ECO:0000313" key="2">
    <source>
        <dbReference type="EMBL" id="CAD8156389.1"/>
    </source>
</evidence>
<comment type="caution">
    <text evidence="2">The sequence shown here is derived from an EMBL/GenBank/DDBJ whole genome shotgun (WGS) entry which is preliminary data.</text>
</comment>
<dbReference type="EMBL" id="CAJJDO010000028">
    <property type="protein sequence ID" value="CAD8156389.1"/>
    <property type="molecule type" value="Genomic_DNA"/>
</dbReference>
<dbReference type="AlphaFoldDB" id="A0A8S1TZI4"/>
<dbReference type="Proteomes" id="UP000689195">
    <property type="component" value="Unassembled WGS sequence"/>
</dbReference>
<feature type="region of interest" description="Disordered" evidence="1">
    <location>
        <begin position="72"/>
        <end position="111"/>
    </location>
</feature>
<organism evidence="2 3">
    <name type="scientific">Paramecium pentaurelia</name>
    <dbReference type="NCBI Taxonomy" id="43138"/>
    <lineage>
        <taxon>Eukaryota</taxon>
        <taxon>Sar</taxon>
        <taxon>Alveolata</taxon>
        <taxon>Ciliophora</taxon>
        <taxon>Intramacronucleata</taxon>
        <taxon>Oligohymenophorea</taxon>
        <taxon>Peniculida</taxon>
        <taxon>Parameciidae</taxon>
        <taxon>Paramecium</taxon>
    </lineage>
</organism>
<evidence type="ECO:0000256" key="1">
    <source>
        <dbReference type="SAM" id="MobiDB-lite"/>
    </source>
</evidence>
<reference evidence="2" key="1">
    <citation type="submission" date="2021-01" db="EMBL/GenBank/DDBJ databases">
        <authorList>
            <consortium name="Genoscope - CEA"/>
            <person name="William W."/>
        </authorList>
    </citation>
    <scope>NUCLEOTIDE SEQUENCE</scope>
</reference>
<evidence type="ECO:0000313" key="3">
    <source>
        <dbReference type="Proteomes" id="UP000689195"/>
    </source>
</evidence>